<accession>A0A6N8L2P0</accession>
<dbReference type="RefSeq" id="WP_160370712.1">
    <property type="nucleotide sequence ID" value="NZ_WSQA01000018.1"/>
</dbReference>
<proteinExistence type="predicted"/>
<dbReference type="SUPFAM" id="SSF51735">
    <property type="entry name" value="NAD(P)-binding Rossmann-fold domains"/>
    <property type="match status" value="1"/>
</dbReference>
<gene>
    <name evidence="2" type="ORF">GQF63_18370</name>
</gene>
<protein>
    <submittedName>
        <fullName evidence="2">GDP-L-fucose synthase</fullName>
    </submittedName>
</protein>
<dbReference type="Pfam" id="PF01370">
    <property type="entry name" value="Epimerase"/>
    <property type="match status" value="1"/>
</dbReference>
<evidence type="ECO:0000313" key="2">
    <source>
        <dbReference type="EMBL" id="MVZ63993.1"/>
    </source>
</evidence>
<evidence type="ECO:0000313" key="3">
    <source>
        <dbReference type="Proteomes" id="UP000435036"/>
    </source>
</evidence>
<reference evidence="2 3" key="1">
    <citation type="submission" date="2019-12" db="EMBL/GenBank/DDBJ databases">
        <authorList>
            <person name="Dong K."/>
        </authorList>
    </citation>
    <scope>NUCLEOTIDE SEQUENCE [LARGE SCALE GENOMIC DNA]</scope>
    <source>
        <strain evidence="2 3">JCM 31225</strain>
    </source>
</reference>
<comment type="caution">
    <text evidence="2">The sequence shown here is derived from an EMBL/GenBank/DDBJ whole genome shotgun (WGS) entry which is preliminary data.</text>
</comment>
<feature type="domain" description="NAD-dependent epimerase/dehydratase" evidence="1">
    <location>
        <begin position="5"/>
        <end position="122"/>
    </location>
</feature>
<sequence>MKQLLILGCGWLGEELARRYQSKGWQVWATTTQEEKYHRLKSDGIFAYIHNFDEEGTLDLPLEVRFDAVITSVPASQKNESEVLEARFSRIFQSLCSIAYDQHYFLSSVGVYPDLDADFDELYPDETAMNPKLRLAEKKMLSLPATSVFRLGGLFGKQRIFAKYFQGKVVSSGDQPANFVHLDDVLGMLEGSIARHIPSGLYNVVCPEHPSKKEVILKSAEKYMFEYPSSFEPQASFQKRVSGKKLTDLLDYTFKYPSPLDF</sequence>
<organism evidence="2 3">
    <name type="scientific">Sphingobacterium humi</name>
    <dbReference type="NCBI Taxonomy" id="1796905"/>
    <lineage>
        <taxon>Bacteria</taxon>
        <taxon>Pseudomonadati</taxon>
        <taxon>Bacteroidota</taxon>
        <taxon>Sphingobacteriia</taxon>
        <taxon>Sphingobacteriales</taxon>
        <taxon>Sphingobacteriaceae</taxon>
        <taxon>Sphingobacterium</taxon>
    </lineage>
</organism>
<dbReference type="EMBL" id="WSQA01000018">
    <property type="protein sequence ID" value="MVZ63993.1"/>
    <property type="molecule type" value="Genomic_DNA"/>
</dbReference>
<keyword evidence="3" id="KW-1185">Reference proteome</keyword>
<dbReference type="InterPro" id="IPR036291">
    <property type="entry name" value="NAD(P)-bd_dom_sf"/>
</dbReference>
<dbReference type="Proteomes" id="UP000435036">
    <property type="component" value="Unassembled WGS sequence"/>
</dbReference>
<dbReference type="InterPro" id="IPR001509">
    <property type="entry name" value="Epimerase_deHydtase"/>
</dbReference>
<dbReference type="AlphaFoldDB" id="A0A6N8L2P0"/>
<dbReference type="Gene3D" id="3.40.50.720">
    <property type="entry name" value="NAD(P)-binding Rossmann-like Domain"/>
    <property type="match status" value="1"/>
</dbReference>
<evidence type="ECO:0000259" key="1">
    <source>
        <dbReference type="Pfam" id="PF01370"/>
    </source>
</evidence>
<name>A0A6N8L2P0_9SPHI</name>
<dbReference type="OrthoDB" id="751203at2"/>